<evidence type="ECO:0000313" key="3">
    <source>
        <dbReference type="Proteomes" id="UP000030672"/>
    </source>
</evidence>
<dbReference type="AlphaFoldDB" id="A0A074W8B7"/>
<feature type="region of interest" description="Disordered" evidence="1">
    <location>
        <begin position="41"/>
        <end position="68"/>
    </location>
</feature>
<dbReference type="EMBL" id="KL584824">
    <property type="protein sequence ID" value="KEQ67839.1"/>
    <property type="molecule type" value="Genomic_DNA"/>
</dbReference>
<dbReference type="HOGENOM" id="CLU_1266637_0_0_1"/>
<keyword evidence="3" id="KW-1185">Reference proteome</keyword>
<dbReference type="RefSeq" id="XP_040884861.1">
    <property type="nucleotide sequence ID" value="XM_041024032.1"/>
</dbReference>
<reference evidence="2 3" key="1">
    <citation type="journal article" date="2014" name="BMC Genomics">
        <title>Genome sequencing of four Aureobasidium pullulans varieties: biotechnological potential, stress tolerance, and description of new species.</title>
        <authorList>
            <person name="Gostin Ar C."/>
            <person name="Ohm R.A."/>
            <person name="Kogej T."/>
            <person name="Sonjak S."/>
            <person name="Turk M."/>
            <person name="Zajc J."/>
            <person name="Zalar P."/>
            <person name="Grube M."/>
            <person name="Sun H."/>
            <person name="Han J."/>
            <person name="Sharma A."/>
            <person name="Chiniquy J."/>
            <person name="Ngan C.Y."/>
            <person name="Lipzen A."/>
            <person name="Barry K."/>
            <person name="Grigoriev I.V."/>
            <person name="Gunde-Cimerman N."/>
        </authorList>
    </citation>
    <scope>NUCLEOTIDE SEQUENCE [LARGE SCALE GENOMIC DNA]</scope>
    <source>
        <strain evidence="2 3">CBS 110374</strain>
    </source>
</reference>
<feature type="compositionally biased region" description="Basic and acidic residues" evidence="1">
    <location>
        <begin position="47"/>
        <end position="59"/>
    </location>
</feature>
<dbReference type="GeneID" id="63917405"/>
<dbReference type="Proteomes" id="UP000030672">
    <property type="component" value="Unassembled WGS sequence"/>
</dbReference>
<evidence type="ECO:0000256" key="1">
    <source>
        <dbReference type="SAM" id="MobiDB-lite"/>
    </source>
</evidence>
<protein>
    <submittedName>
        <fullName evidence="2">Uncharacterized protein</fullName>
    </submittedName>
</protein>
<accession>A0A074W8B7</accession>
<organism evidence="2 3">
    <name type="scientific">Aureobasidium melanogenum (strain CBS 110374)</name>
    <name type="common">Aureobasidium pullulans var. melanogenum</name>
    <dbReference type="NCBI Taxonomy" id="1043003"/>
    <lineage>
        <taxon>Eukaryota</taxon>
        <taxon>Fungi</taxon>
        <taxon>Dikarya</taxon>
        <taxon>Ascomycota</taxon>
        <taxon>Pezizomycotina</taxon>
        <taxon>Dothideomycetes</taxon>
        <taxon>Dothideomycetidae</taxon>
        <taxon>Dothideales</taxon>
        <taxon>Saccotheciaceae</taxon>
        <taxon>Aureobasidium</taxon>
    </lineage>
</organism>
<sequence length="218" mass="24398">MSQTREGEASRTTISELALDQDIGELVETIVGMDPNQDISISPNWSFERRAEPRGDATRRPPPSVASSAVAISSDTLERLREAAQDYGHLNPFFREADETFADEMTAAYGASATPIPLLVPLGDGFHIPFYAVLLSSGYTSQRCWEVYHRGLLTIMQRVAREMGVSNTLPVMYLRETLYDNHVFDGIGEYMREREMASASVPQGEWPQDFSSIFDTYT</sequence>
<evidence type="ECO:0000313" key="2">
    <source>
        <dbReference type="EMBL" id="KEQ67839.1"/>
    </source>
</evidence>
<name>A0A074W8B7_AURM1</name>
<gene>
    <name evidence="2" type="ORF">M437DRAFT_62208</name>
</gene>
<proteinExistence type="predicted"/>